<keyword evidence="2" id="KW-1185">Reference proteome</keyword>
<evidence type="ECO:0000313" key="2">
    <source>
        <dbReference type="Proteomes" id="UP000271137"/>
    </source>
</evidence>
<dbReference type="Proteomes" id="UP000271137">
    <property type="component" value="Unassembled WGS sequence"/>
</dbReference>
<protein>
    <submittedName>
        <fullName evidence="1">Uncharacterized protein</fullName>
    </submittedName>
</protein>
<reference evidence="1 2" key="1">
    <citation type="submission" date="2018-12" db="EMBL/GenBank/DDBJ databases">
        <title>The genome sequences of strain 502.</title>
        <authorList>
            <person name="Gao J."/>
            <person name="Sun J."/>
        </authorList>
    </citation>
    <scope>NUCLEOTIDE SEQUENCE [LARGE SCALE GENOMIC DNA]</scope>
    <source>
        <strain evidence="1 2">502</strain>
    </source>
</reference>
<organism evidence="1 2">
    <name type="scientific">Variovorax beijingensis</name>
    <dbReference type="NCBI Taxonomy" id="2496117"/>
    <lineage>
        <taxon>Bacteria</taxon>
        <taxon>Pseudomonadati</taxon>
        <taxon>Pseudomonadota</taxon>
        <taxon>Betaproteobacteria</taxon>
        <taxon>Burkholderiales</taxon>
        <taxon>Comamonadaceae</taxon>
        <taxon>Variovorax</taxon>
    </lineage>
</organism>
<proteinExistence type="predicted"/>
<dbReference type="EMBL" id="RXFQ01000011">
    <property type="protein sequence ID" value="RSZ33444.1"/>
    <property type="molecule type" value="Genomic_DNA"/>
</dbReference>
<gene>
    <name evidence="1" type="ORF">EJO66_19850</name>
</gene>
<comment type="caution">
    <text evidence="1">The sequence shown here is derived from an EMBL/GenBank/DDBJ whole genome shotgun (WGS) entry which is preliminary data.</text>
</comment>
<sequence>MTPKLRIATLMARHGTAKYQSAVADLRALFEQRLPQIEHTFIVVDNALPPSHEERLDGGVTLIGGSNAAWEFSAWDSAIAYLGSRLDDFDFVHLATSAFRQLYVDYLDRFSERMLNLMRGRSVALGHVDYYNESVTLLGVGSQSWLRTSFVFLPPAEIRLLRSLVSVTSKETFFSGDPTEPFLKEAPISPGYRKNILGWLTGDGTEQGVEWHSRFRLDATTLPFFESKVLAIFNEQMLSNRLRAQGCAVVDATWAATVVEDLGHRGGPFSIPRWQEQLVARDSVAAPVSVLV</sequence>
<accession>A0ABY0A3T1</accession>
<name>A0ABY0A3T1_9BURK</name>
<dbReference type="RefSeq" id="WP_125965849.1">
    <property type="nucleotide sequence ID" value="NZ_RXFQ01000011.1"/>
</dbReference>
<evidence type="ECO:0000313" key="1">
    <source>
        <dbReference type="EMBL" id="RSZ33444.1"/>
    </source>
</evidence>